<dbReference type="InterPro" id="IPR051681">
    <property type="entry name" value="Ser/Thr_Kinases-Pseudokinases"/>
</dbReference>
<evidence type="ECO:0000256" key="3">
    <source>
        <dbReference type="ARBA" id="ARBA00022741"/>
    </source>
</evidence>
<keyword evidence="5 6" id="KW-0067">ATP-binding</keyword>
<dbReference type="SMART" id="SM00220">
    <property type="entry name" value="S_TKc"/>
    <property type="match status" value="1"/>
</dbReference>
<keyword evidence="9" id="KW-1185">Reference proteome</keyword>
<dbReference type="PROSITE" id="PS00108">
    <property type="entry name" value="PROTEIN_KINASE_ST"/>
    <property type="match status" value="1"/>
</dbReference>
<evidence type="ECO:0000256" key="5">
    <source>
        <dbReference type="ARBA" id="ARBA00022840"/>
    </source>
</evidence>
<organism evidence="8 9">
    <name type="scientific">Sphagnum jensenii</name>
    <dbReference type="NCBI Taxonomy" id="128206"/>
    <lineage>
        <taxon>Eukaryota</taxon>
        <taxon>Viridiplantae</taxon>
        <taxon>Streptophyta</taxon>
        <taxon>Embryophyta</taxon>
        <taxon>Bryophyta</taxon>
        <taxon>Sphagnophytina</taxon>
        <taxon>Sphagnopsida</taxon>
        <taxon>Sphagnales</taxon>
        <taxon>Sphagnaceae</taxon>
        <taxon>Sphagnum</taxon>
    </lineage>
</organism>
<keyword evidence="2" id="KW-0808">Transferase</keyword>
<feature type="binding site" evidence="6">
    <location>
        <position position="732"/>
    </location>
    <ligand>
        <name>ATP</name>
        <dbReference type="ChEBI" id="CHEBI:30616"/>
    </ligand>
</feature>
<evidence type="ECO:0000313" key="9">
    <source>
        <dbReference type="Proteomes" id="UP001497444"/>
    </source>
</evidence>
<evidence type="ECO:0000313" key="8">
    <source>
        <dbReference type="EMBL" id="CAK9258408.1"/>
    </source>
</evidence>
<dbReference type="InterPro" id="IPR000719">
    <property type="entry name" value="Prot_kinase_dom"/>
</dbReference>
<sequence length="984" mass="111110">MQSKKNRQPRALLKKIANFFQGQRSIPSSVPQSPPLLQLPSGAAGRKPEVIEPRVLVGLHLGTTYFSYAYAYEFKPSRIFTCHDWPGGELKRDATPTAIYYKPEVGKANGDLCFSSWGYMAGTEFEKDLAEMRILPEQAATNVNLSSRDMPVVGFYVEPLRHHLSSSDAGPSSASDLPAGLTLNRVISDYLRAMGKFILRHLQEVHFGSDLSMEDVQWCVTVPSIWSHNPLQQMKSCMVDAGLVVGGSNGINASTHPLIMVLQTHAASYWSCEKLSLQRGDKVLLAHIGYHTTDVVLQEWVGCEAAYNFKDFQDLMHSSSSLCGRIHVEQQYIELLCKKNGPLREYFLRFPQYKTRLLDECEELPDMCRRLMFFPFNWPATWEEYVNRDGLPYAGSSNAIELSNNDVENIVNPIVEANLDFIATQLSQTTGIRVMVVVGRLAGLSDLESRIRHRFGDRVGEIVFEEANEITISRGAVRIAQHCFPGSGAKTFDLVVDAIDNVLIQTRQMDNQERANNNCVRINQGQCNHLANKLAEMKDWLLQEHHNLEIILTWAMHRVLLHLLRVVKSADLLVQECCKSKDWGKAAVLQAGNEQAFVGILHDLKWWCTHFLNLTILSGLNSSQQIQSLGDVDKLNQFEQDHILARRAALDREELVANLMQLKRHDKSDVMVDHVLDRYSQQASDQSTKVDFPLLLWNTQDDNPFPILKHLGHGAYGVVYESVWLGLRCAKKVFTGAENVSFKKEADILAALKHPNIIKLFCCTTDAESCSLVMELMSTDLRNLMDDRMKDPKHVVPFCLPVAVDIMLQVARGLKYMHEQQVGHRDIKSSNILVNPPSVPELTEMGYINVKVADFGLAKAKLMSSTATKQTKDIGTTPYRAPELYTQEEEIAKKNYPLKADVYSYGITCGEILTGKIPFPHTDYKRSELLDVIRRGERPPLPDDCPTLLANLITRCWDTDPCKRPDFLQVCNELLDFKRSNMMI</sequence>
<dbReference type="EMBL" id="OZ020106">
    <property type="protein sequence ID" value="CAK9258408.1"/>
    <property type="molecule type" value="Genomic_DNA"/>
</dbReference>
<evidence type="ECO:0000256" key="4">
    <source>
        <dbReference type="ARBA" id="ARBA00022777"/>
    </source>
</evidence>
<feature type="domain" description="Protein kinase" evidence="7">
    <location>
        <begin position="705"/>
        <end position="975"/>
    </location>
</feature>
<evidence type="ECO:0000256" key="2">
    <source>
        <dbReference type="ARBA" id="ARBA00022679"/>
    </source>
</evidence>
<proteinExistence type="predicted"/>
<dbReference type="Pfam" id="PF07714">
    <property type="entry name" value="PK_Tyr_Ser-Thr"/>
    <property type="match status" value="1"/>
</dbReference>
<keyword evidence="1" id="KW-0723">Serine/threonine-protein kinase</keyword>
<dbReference type="Proteomes" id="UP001497444">
    <property type="component" value="Chromosome 11"/>
</dbReference>
<accession>A0ABP0VV97</accession>
<dbReference type="PROSITE" id="PS50011">
    <property type="entry name" value="PROTEIN_KINASE_DOM"/>
    <property type="match status" value="1"/>
</dbReference>
<dbReference type="InterPro" id="IPR017441">
    <property type="entry name" value="Protein_kinase_ATP_BS"/>
</dbReference>
<dbReference type="PANTHER" id="PTHR44329">
    <property type="entry name" value="SERINE/THREONINE-PROTEIN KINASE TNNI3K-RELATED"/>
    <property type="match status" value="1"/>
</dbReference>
<evidence type="ECO:0000259" key="7">
    <source>
        <dbReference type="PROSITE" id="PS50011"/>
    </source>
</evidence>
<dbReference type="SUPFAM" id="SSF56112">
    <property type="entry name" value="Protein kinase-like (PK-like)"/>
    <property type="match status" value="1"/>
</dbReference>
<dbReference type="Gene3D" id="1.10.510.10">
    <property type="entry name" value="Transferase(Phosphotransferase) domain 1"/>
    <property type="match status" value="1"/>
</dbReference>
<protein>
    <recommendedName>
        <fullName evidence="7">Protein kinase domain-containing protein</fullName>
    </recommendedName>
</protein>
<dbReference type="SUPFAM" id="SSF53067">
    <property type="entry name" value="Actin-like ATPase domain"/>
    <property type="match status" value="1"/>
</dbReference>
<dbReference type="InterPro" id="IPR043129">
    <property type="entry name" value="ATPase_NBD"/>
</dbReference>
<dbReference type="InterPro" id="IPR001245">
    <property type="entry name" value="Ser-Thr/Tyr_kinase_cat_dom"/>
</dbReference>
<dbReference type="InterPro" id="IPR011009">
    <property type="entry name" value="Kinase-like_dom_sf"/>
</dbReference>
<keyword evidence="4" id="KW-0418">Kinase</keyword>
<dbReference type="PROSITE" id="PS00107">
    <property type="entry name" value="PROTEIN_KINASE_ATP"/>
    <property type="match status" value="1"/>
</dbReference>
<dbReference type="PANTHER" id="PTHR44329:SF260">
    <property type="entry name" value="PROTEIN KINASE DOMAIN-CONTAINING PROTEIN"/>
    <property type="match status" value="1"/>
</dbReference>
<dbReference type="Gene3D" id="3.30.420.40">
    <property type="match status" value="1"/>
</dbReference>
<gene>
    <name evidence="8" type="ORF">CSSPJE1EN1_LOCUS3886</name>
</gene>
<dbReference type="InterPro" id="IPR008271">
    <property type="entry name" value="Ser/Thr_kinase_AS"/>
</dbReference>
<evidence type="ECO:0000256" key="6">
    <source>
        <dbReference type="PROSITE-ProRule" id="PRU10141"/>
    </source>
</evidence>
<name>A0ABP0VV97_9BRYO</name>
<reference evidence="8" key="1">
    <citation type="submission" date="2024-02" db="EMBL/GenBank/DDBJ databases">
        <authorList>
            <consortium name="ELIXIR-Norway"/>
            <consortium name="Elixir Norway"/>
        </authorList>
    </citation>
    <scope>NUCLEOTIDE SEQUENCE</scope>
</reference>
<dbReference type="CDD" id="cd13999">
    <property type="entry name" value="STKc_MAP3K-like"/>
    <property type="match status" value="1"/>
</dbReference>
<keyword evidence="3 6" id="KW-0547">Nucleotide-binding</keyword>
<evidence type="ECO:0000256" key="1">
    <source>
        <dbReference type="ARBA" id="ARBA00022527"/>
    </source>
</evidence>